<feature type="compositionally biased region" description="Basic residues" evidence="1">
    <location>
        <begin position="28"/>
        <end position="43"/>
    </location>
</feature>
<organism evidence="2 3">
    <name type="scientific">Knipowitschia caucasica</name>
    <name type="common">Caucasian dwarf goby</name>
    <name type="synonym">Pomatoschistus caucasicus</name>
    <dbReference type="NCBI Taxonomy" id="637954"/>
    <lineage>
        <taxon>Eukaryota</taxon>
        <taxon>Metazoa</taxon>
        <taxon>Chordata</taxon>
        <taxon>Craniata</taxon>
        <taxon>Vertebrata</taxon>
        <taxon>Euteleostomi</taxon>
        <taxon>Actinopterygii</taxon>
        <taxon>Neopterygii</taxon>
        <taxon>Teleostei</taxon>
        <taxon>Neoteleostei</taxon>
        <taxon>Acanthomorphata</taxon>
        <taxon>Gobiaria</taxon>
        <taxon>Gobiiformes</taxon>
        <taxon>Gobioidei</taxon>
        <taxon>Gobiidae</taxon>
        <taxon>Gobiinae</taxon>
        <taxon>Knipowitschia</taxon>
    </lineage>
</organism>
<dbReference type="EMBL" id="OZ035841">
    <property type="protein sequence ID" value="CAL1590210.1"/>
    <property type="molecule type" value="Genomic_DNA"/>
</dbReference>
<evidence type="ECO:0000313" key="2">
    <source>
        <dbReference type="EMBL" id="CAL1590210.1"/>
    </source>
</evidence>
<name>A0AAV2KJF5_KNICA</name>
<gene>
    <name evidence="2" type="ORF">KC01_LOCUS19752</name>
</gene>
<evidence type="ECO:0000256" key="1">
    <source>
        <dbReference type="SAM" id="MobiDB-lite"/>
    </source>
</evidence>
<accession>A0AAV2KJF5</accession>
<evidence type="ECO:0000313" key="3">
    <source>
        <dbReference type="Proteomes" id="UP001497482"/>
    </source>
</evidence>
<protein>
    <submittedName>
        <fullName evidence="2">Uncharacterized protein</fullName>
    </submittedName>
</protein>
<dbReference type="AlphaFoldDB" id="A0AAV2KJF5"/>
<reference evidence="2 3" key="1">
    <citation type="submission" date="2024-04" db="EMBL/GenBank/DDBJ databases">
        <authorList>
            <person name="Waldvogel A.-M."/>
            <person name="Schoenle A."/>
        </authorList>
    </citation>
    <scope>NUCLEOTIDE SEQUENCE [LARGE SCALE GENOMIC DNA]</scope>
</reference>
<feature type="region of interest" description="Disordered" evidence="1">
    <location>
        <begin position="1"/>
        <end position="56"/>
    </location>
</feature>
<keyword evidence="3" id="KW-1185">Reference proteome</keyword>
<proteinExistence type="predicted"/>
<sequence>MRTTAVQGRGRGADQCRDAEEEQTSAGTRRRSRPQAARRRTPGTRRVASDGLLQNEDKNGEEKLVALGSTVAVQIH</sequence>
<dbReference type="Proteomes" id="UP001497482">
    <property type="component" value="Chromosome 19"/>
</dbReference>